<evidence type="ECO:0000313" key="4">
    <source>
        <dbReference type="Proteomes" id="UP000663720"/>
    </source>
</evidence>
<protein>
    <submittedName>
        <fullName evidence="2">Transposase DDE domain-containing protein</fullName>
    </submittedName>
    <submittedName>
        <fullName evidence="3">Transposase family protein, DDE domain-containing</fullName>
    </submittedName>
</protein>
<dbReference type="Pfam" id="PF13701">
    <property type="entry name" value="DDE_Tnp_1_4"/>
    <property type="match status" value="1"/>
</dbReference>
<dbReference type="EMBL" id="CP061799">
    <property type="protein sequence ID" value="QTA80649.1"/>
    <property type="molecule type" value="Genomic_DNA"/>
</dbReference>
<proteinExistence type="predicted"/>
<dbReference type="InterPro" id="IPR047960">
    <property type="entry name" value="Transpos_IS1380"/>
</dbReference>
<evidence type="ECO:0000313" key="2">
    <source>
        <dbReference type="EMBL" id="QTA80649.1"/>
    </source>
</evidence>
<dbReference type="InterPro" id="IPR025668">
    <property type="entry name" value="Tnp_DDE_dom"/>
</dbReference>
<dbReference type="Proteomes" id="UP000663720">
    <property type="component" value="Chromosome"/>
</dbReference>
<sequence length="529" mass="61720">MRKNVDFLIFIVYYIKQDLKATINKRGFQVNKKTKKKLNKRKKKIEKRIERKNWDDQSSPMFAGSNIHYDIDGRNNGIACGGIGVIQMLAQKIGLTKEIDENLHILKRHLPYHDSDHILNIAYNILAGGTTLEDIDLQRNDDAFLNAIGAEIIPDPTTAGDFLRRFEEEDIIKLMDIKNKIRQRIWEQQSQNFKKEAVINVDGTICKTTGECKEGMDISYNGQWGYHPLVVSLANTREPLYIINRSGNVASHDNSAQWIDKALELVSGTFDKIYLRGDTDFSLTQNFDKWDKSCTFVFGIDAMPNLVKIAKNDIDHWELLEKEEKYEVKTKPRKRPKNVKQDVVKKRNFKKVITESEYVSEFSYQPVKCDKAYRIVVLKKQLKVVKGTKHLSDDIRYFFYIGNDWKKVPEQILKFYRKRADHENDIEQLKNGVKALHSPSNTFFANWAYMVIAALAWDLKSWYGLMQPYRPVGVQIIRMEFKRFVNTFINIPCIIIKTGRKICYNIIGYNTRLKLLLNFACKLRKFSFP</sequence>
<evidence type="ECO:0000259" key="1">
    <source>
        <dbReference type="Pfam" id="PF13701"/>
    </source>
</evidence>
<name>A0A975B8B9_9BACT</name>
<accession>A0A975B8B9</accession>
<dbReference type="KEGG" id="dli:dnl_29600"/>
<evidence type="ECO:0000313" key="3">
    <source>
        <dbReference type="EMBL" id="QTA81861.1"/>
    </source>
</evidence>
<dbReference type="AlphaFoldDB" id="A0A975B8B9"/>
<gene>
    <name evidence="2" type="ORF">dnl_29600</name>
    <name evidence="3" type="ORF">dnl_42150</name>
</gene>
<reference evidence="2" key="1">
    <citation type="journal article" date="2021" name="Microb. Physiol.">
        <title>Proteogenomic Insights into the Physiology of Marine, Sulfate-Reducing, Filamentous Desulfonema limicola and Desulfonema magnum.</title>
        <authorList>
            <person name="Schnaars V."/>
            <person name="Wohlbrand L."/>
            <person name="Scheve S."/>
            <person name="Hinrichs C."/>
            <person name="Reinhardt R."/>
            <person name="Rabus R."/>
        </authorList>
    </citation>
    <scope>NUCLEOTIDE SEQUENCE</scope>
    <source>
        <strain evidence="2">5ac10</strain>
    </source>
</reference>
<feature type="domain" description="Transposase DDE" evidence="1">
    <location>
        <begin position="65"/>
        <end position="508"/>
    </location>
</feature>
<keyword evidence="4" id="KW-1185">Reference proteome</keyword>
<dbReference type="KEGG" id="dli:dnl_42150"/>
<organism evidence="2 4">
    <name type="scientific">Desulfonema limicola</name>
    <dbReference type="NCBI Taxonomy" id="45656"/>
    <lineage>
        <taxon>Bacteria</taxon>
        <taxon>Pseudomonadati</taxon>
        <taxon>Thermodesulfobacteriota</taxon>
        <taxon>Desulfobacteria</taxon>
        <taxon>Desulfobacterales</taxon>
        <taxon>Desulfococcaceae</taxon>
        <taxon>Desulfonema</taxon>
    </lineage>
</organism>
<dbReference type="NCBIfam" id="NF033539">
    <property type="entry name" value="transpos_IS1380"/>
    <property type="match status" value="1"/>
</dbReference>
<dbReference type="EMBL" id="CP061799">
    <property type="protein sequence ID" value="QTA81861.1"/>
    <property type="molecule type" value="Genomic_DNA"/>
</dbReference>